<dbReference type="GO" id="GO:0003700">
    <property type="term" value="F:DNA-binding transcription factor activity"/>
    <property type="evidence" value="ECO:0007669"/>
    <property type="project" value="InterPro"/>
</dbReference>
<dbReference type="SUPFAM" id="SSF53850">
    <property type="entry name" value="Periplasmic binding protein-like II"/>
    <property type="match status" value="1"/>
</dbReference>
<evidence type="ECO:0000256" key="3">
    <source>
        <dbReference type="ARBA" id="ARBA00023125"/>
    </source>
</evidence>
<dbReference type="InterPro" id="IPR036390">
    <property type="entry name" value="WH_DNA-bd_sf"/>
</dbReference>
<organism evidence="6 7">
    <name type="scientific">Aquitalea magnusonii</name>
    <dbReference type="NCBI Taxonomy" id="332411"/>
    <lineage>
        <taxon>Bacteria</taxon>
        <taxon>Pseudomonadati</taxon>
        <taxon>Pseudomonadota</taxon>
        <taxon>Betaproteobacteria</taxon>
        <taxon>Neisseriales</taxon>
        <taxon>Chromobacteriaceae</taxon>
        <taxon>Aquitalea</taxon>
    </lineage>
</organism>
<evidence type="ECO:0000256" key="1">
    <source>
        <dbReference type="ARBA" id="ARBA00009437"/>
    </source>
</evidence>
<comment type="similarity">
    <text evidence="1">Belongs to the LysR transcriptional regulatory family.</text>
</comment>
<dbReference type="PROSITE" id="PS50931">
    <property type="entry name" value="HTH_LYSR"/>
    <property type="match status" value="1"/>
</dbReference>
<dbReference type="PRINTS" id="PR00039">
    <property type="entry name" value="HTHLYSR"/>
</dbReference>
<dbReference type="InterPro" id="IPR000847">
    <property type="entry name" value="LysR_HTH_N"/>
</dbReference>
<dbReference type="CDD" id="cd08422">
    <property type="entry name" value="PBP2_CrgA_like"/>
    <property type="match status" value="1"/>
</dbReference>
<gene>
    <name evidence="6" type="ORF">DLM_1224</name>
</gene>
<evidence type="ECO:0000256" key="4">
    <source>
        <dbReference type="ARBA" id="ARBA00023163"/>
    </source>
</evidence>
<evidence type="ECO:0000313" key="7">
    <source>
        <dbReference type="Proteomes" id="UP000198290"/>
    </source>
</evidence>
<reference evidence="7" key="1">
    <citation type="journal article" date="2017" name="Biotechnol. Biofuels">
        <title>Evaluation of environmental bacterial communities as a factor affecting the growth of duckweed Lemna minor.</title>
        <authorList>
            <person name="Ishizawa H."/>
            <person name="Kuroda M."/>
            <person name="Morikawa M."/>
            <person name="Ike M."/>
        </authorList>
    </citation>
    <scope>NUCLEOTIDE SEQUENCE [LARGE SCALE GENOMIC DNA]</scope>
    <source>
        <strain evidence="7">H3</strain>
    </source>
</reference>
<dbReference type="Pfam" id="PF03466">
    <property type="entry name" value="LysR_substrate"/>
    <property type="match status" value="1"/>
</dbReference>
<dbReference type="InterPro" id="IPR005119">
    <property type="entry name" value="LysR_subst-bd"/>
</dbReference>
<dbReference type="GO" id="GO:0006351">
    <property type="term" value="P:DNA-templated transcription"/>
    <property type="evidence" value="ECO:0007669"/>
    <property type="project" value="TreeGrafter"/>
</dbReference>
<dbReference type="InterPro" id="IPR036388">
    <property type="entry name" value="WH-like_DNA-bd_sf"/>
</dbReference>
<feature type="domain" description="HTH lysR-type" evidence="5">
    <location>
        <begin position="1"/>
        <end position="62"/>
    </location>
</feature>
<proteinExistence type="inferred from homology"/>
<keyword evidence="4" id="KW-0804">Transcription</keyword>
<evidence type="ECO:0000313" key="6">
    <source>
        <dbReference type="EMBL" id="BBF84848.1"/>
    </source>
</evidence>
<dbReference type="Gene3D" id="1.10.10.10">
    <property type="entry name" value="Winged helix-like DNA-binding domain superfamily/Winged helix DNA-binding domain"/>
    <property type="match status" value="1"/>
</dbReference>
<sequence length="317" mass="34650">MDLSQRTRSVLSFVNTVDAGSFTAAARKLGVSNATVSKNVAGLEQALGVRLLNRTTRKLSLTKEGAAFLQQARLALDSQDSSADAIGQDKNAISGKLRMLSTVAFGREHLLPALSDLLASHPQLAIDIDFDDRVVDVAEGGYDIVIRGSHIEDASLIARPICHLQMVLVASPAYLAQAGVPQTLAELVSHRLITRRFSAGKVCPWMFRERDDEIHTLDIAHSSLTLSSPELMTEAAVRHMGITQVAVQHAWPYLERGQLKVLLLGKHDPGPCQLVMQYHHRALISPRIKACIDHLSSRFSDIHAQNVAMDVLEQYSG</sequence>
<dbReference type="FunFam" id="1.10.10.10:FF:000001">
    <property type="entry name" value="LysR family transcriptional regulator"/>
    <property type="match status" value="1"/>
</dbReference>
<dbReference type="SUPFAM" id="SSF46785">
    <property type="entry name" value="Winged helix' DNA-binding domain"/>
    <property type="match status" value="1"/>
</dbReference>
<evidence type="ECO:0000259" key="5">
    <source>
        <dbReference type="PROSITE" id="PS50931"/>
    </source>
</evidence>
<evidence type="ECO:0000256" key="2">
    <source>
        <dbReference type="ARBA" id="ARBA00023015"/>
    </source>
</evidence>
<keyword evidence="7" id="KW-1185">Reference proteome</keyword>
<dbReference type="OrthoDB" id="8885940at2"/>
<protein>
    <submittedName>
        <fullName evidence="6">Transcriptional regulator, LysR family</fullName>
    </submittedName>
</protein>
<accession>A0A3G9GAB0</accession>
<dbReference type="PANTHER" id="PTHR30537">
    <property type="entry name" value="HTH-TYPE TRANSCRIPTIONAL REGULATOR"/>
    <property type="match status" value="1"/>
</dbReference>
<dbReference type="InterPro" id="IPR058163">
    <property type="entry name" value="LysR-type_TF_proteobact-type"/>
</dbReference>
<dbReference type="EMBL" id="AP018823">
    <property type="protein sequence ID" value="BBF84848.1"/>
    <property type="molecule type" value="Genomic_DNA"/>
</dbReference>
<reference evidence="6 7" key="2">
    <citation type="journal article" date="2017" name="Genome Announc.">
        <title>Draft genome sequence of Aquitalea magnusonii strain H3, a plant growth-promoting bacterium of duckweed Lemna minor.</title>
        <authorList>
            <person name="Ishizawa H."/>
            <person name="Kuroda M."/>
            <person name="Ike M."/>
        </authorList>
    </citation>
    <scope>NUCLEOTIDE SEQUENCE [LARGE SCALE GENOMIC DNA]</scope>
    <source>
        <strain evidence="6 7">H3</strain>
    </source>
</reference>
<dbReference type="Pfam" id="PF00126">
    <property type="entry name" value="HTH_1"/>
    <property type="match status" value="1"/>
</dbReference>
<dbReference type="PANTHER" id="PTHR30537:SF72">
    <property type="entry name" value="LYSR FAMILY TRANSCRIPTIONAL REGULATOR"/>
    <property type="match status" value="1"/>
</dbReference>
<dbReference type="Proteomes" id="UP000198290">
    <property type="component" value="Chromosome"/>
</dbReference>
<dbReference type="Gene3D" id="3.40.190.290">
    <property type="match status" value="1"/>
</dbReference>
<name>A0A3G9GAB0_9NEIS</name>
<dbReference type="AlphaFoldDB" id="A0A3G9GAB0"/>
<keyword evidence="2" id="KW-0805">Transcription regulation</keyword>
<dbReference type="GO" id="GO:0043565">
    <property type="term" value="F:sequence-specific DNA binding"/>
    <property type="evidence" value="ECO:0007669"/>
    <property type="project" value="TreeGrafter"/>
</dbReference>
<dbReference type="KEGG" id="amah:DLM_1224"/>
<reference evidence="7" key="3">
    <citation type="journal article" date="2017" name="Plant Physiol. Biochem.">
        <title>Differential oxidative and antioxidative response of duckweed Lemna minor toward plant growth promoting/inhibiting bacteria.</title>
        <authorList>
            <person name="Ishizawa H."/>
            <person name="Kuroda M."/>
            <person name="Morikawa M."/>
            <person name="Ike M."/>
        </authorList>
    </citation>
    <scope>NUCLEOTIDE SEQUENCE [LARGE SCALE GENOMIC DNA]</scope>
    <source>
        <strain evidence="7">H3</strain>
    </source>
</reference>
<keyword evidence="3" id="KW-0238">DNA-binding</keyword>